<dbReference type="EMBL" id="PQSP01000001">
    <property type="protein sequence ID" value="RUS68068.1"/>
    <property type="molecule type" value="Genomic_DNA"/>
</dbReference>
<gene>
    <name evidence="2" type="ORF">CUZ56_00552</name>
</gene>
<dbReference type="AlphaFoldDB" id="A0A433SH69"/>
<dbReference type="Pfam" id="PF05159">
    <property type="entry name" value="Capsule_synth"/>
    <property type="match status" value="1"/>
</dbReference>
<dbReference type="RefSeq" id="WP_126977937.1">
    <property type="nucleotide sequence ID" value="NZ_PQSP01000001.1"/>
</dbReference>
<organism evidence="2 3">
    <name type="scientific">Saezia sanguinis</name>
    <dbReference type="NCBI Taxonomy" id="1965230"/>
    <lineage>
        <taxon>Bacteria</taxon>
        <taxon>Pseudomonadati</taxon>
        <taxon>Pseudomonadota</taxon>
        <taxon>Betaproteobacteria</taxon>
        <taxon>Burkholderiales</taxon>
        <taxon>Saeziaceae</taxon>
        <taxon>Saezia</taxon>
    </lineage>
</organism>
<dbReference type="InterPro" id="IPR007833">
    <property type="entry name" value="Capsule_polysaccharide_synth"/>
</dbReference>
<comment type="caution">
    <text evidence="2">The sequence shown here is derived from an EMBL/GenBank/DDBJ whole genome shotgun (WGS) entry which is preliminary data.</text>
</comment>
<evidence type="ECO:0000313" key="2">
    <source>
        <dbReference type="EMBL" id="RUS68068.1"/>
    </source>
</evidence>
<protein>
    <recommendedName>
        <fullName evidence="4">Capsule polysaccharide biosynthesis protein</fullName>
    </recommendedName>
</protein>
<dbReference type="OrthoDB" id="9794206at2"/>
<keyword evidence="3" id="KW-1185">Reference proteome</keyword>
<dbReference type="Proteomes" id="UP000286947">
    <property type="component" value="Unassembled WGS sequence"/>
</dbReference>
<evidence type="ECO:0000256" key="1">
    <source>
        <dbReference type="SAM" id="Coils"/>
    </source>
</evidence>
<accession>A0A433SH69</accession>
<dbReference type="SUPFAM" id="SSF53756">
    <property type="entry name" value="UDP-Glycosyltransferase/glycogen phosphorylase"/>
    <property type="match status" value="1"/>
</dbReference>
<feature type="coiled-coil region" evidence="1">
    <location>
        <begin position="351"/>
        <end position="378"/>
    </location>
</feature>
<evidence type="ECO:0008006" key="4">
    <source>
        <dbReference type="Google" id="ProtNLM"/>
    </source>
</evidence>
<name>A0A433SH69_9BURK</name>
<evidence type="ECO:0000313" key="3">
    <source>
        <dbReference type="Proteomes" id="UP000286947"/>
    </source>
</evidence>
<dbReference type="GO" id="GO:0015774">
    <property type="term" value="P:polysaccharide transport"/>
    <property type="evidence" value="ECO:0007669"/>
    <property type="project" value="InterPro"/>
</dbReference>
<proteinExistence type="predicted"/>
<keyword evidence="1" id="KW-0175">Coiled coil</keyword>
<sequence>MKSSKISKIRLEFPAYLYSAQQQKDNSPFYAFFFNFVSVLTCKSAVPIEFFKVNADSYSCPRFPEPGEIVFAHHAIQKDNPNVWSVKEAPVVSLFAIDPCGYSGAADIAQHPEKYEEAIRAITPDVAQASIARFQQQIFGCQISKYEQPAHQAELPARFVFFPLQLVDDSVTQFYRFDLLESIKKAAFYAQKCKTHLVLKVHPRTKNLETKINQLQTIFFDNPYVKIIDANVQHLIQKCQSVLVFNSGVGLEALIAGKPVYAMGQNEWQQACIQVNSLDGLEAAFAFDQPGQTLYQQQVIAYLLTRYWIRYDDIEAISRKIEWCLGHFQFERVSSGQPQKMQYVLRSADICEESVKKIKRLEQQLRLLDFENETLRQQLALPPNHHSQRQFRRIFGFKNFWLLKNEGFKS</sequence>
<dbReference type="GO" id="GO:0000271">
    <property type="term" value="P:polysaccharide biosynthetic process"/>
    <property type="evidence" value="ECO:0007669"/>
    <property type="project" value="InterPro"/>
</dbReference>
<reference evidence="2 3" key="1">
    <citation type="submission" date="2018-01" db="EMBL/GenBank/DDBJ databases">
        <title>Saezia sanguinis gen. nov., sp. nov., in the order Burkholderiales isolated from human blood.</title>
        <authorList>
            <person name="Medina-Pascual M.J."/>
            <person name="Valdezate S."/>
            <person name="Monzon S."/>
            <person name="Cuesta I."/>
            <person name="Carrasco G."/>
            <person name="Villalon P."/>
            <person name="Saez-Nieto J.A."/>
        </authorList>
    </citation>
    <scope>NUCLEOTIDE SEQUENCE [LARGE SCALE GENOMIC DNA]</scope>
    <source>
        <strain evidence="2 3">CNM695-12</strain>
    </source>
</reference>